<comment type="caution">
    <text evidence="2">The sequence shown here is derived from an EMBL/GenBank/DDBJ whole genome shotgun (WGS) entry which is preliminary data.</text>
</comment>
<gene>
    <name evidence="2" type="ORF">KP509_13G003500</name>
</gene>
<evidence type="ECO:0000313" key="3">
    <source>
        <dbReference type="Proteomes" id="UP000825935"/>
    </source>
</evidence>
<feature type="transmembrane region" description="Helical" evidence="1">
    <location>
        <begin position="6"/>
        <end position="26"/>
    </location>
</feature>
<evidence type="ECO:0000313" key="2">
    <source>
        <dbReference type="EMBL" id="KAH7420359.1"/>
    </source>
</evidence>
<feature type="transmembrane region" description="Helical" evidence="1">
    <location>
        <begin position="113"/>
        <end position="133"/>
    </location>
</feature>
<reference evidence="2" key="1">
    <citation type="submission" date="2021-08" db="EMBL/GenBank/DDBJ databases">
        <title>WGS assembly of Ceratopteris richardii.</title>
        <authorList>
            <person name="Marchant D.B."/>
            <person name="Chen G."/>
            <person name="Jenkins J."/>
            <person name="Shu S."/>
            <person name="Leebens-Mack J."/>
            <person name="Grimwood J."/>
            <person name="Schmutz J."/>
            <person name="Soltis P."/>
            <person name="Soltis D."/>
            <person name="Chen Z.-H."/>
        </authorList>
    </citation>
    <scope>NUCLEOTIDE SEQUENCE</scope>
    <source>
        <strain evidence="2">Whitten #5841</strain>
        <tissue evidence="2">Leaf</tissue>
    </source>
</reference>
<keyword evidence="1" id="KW-1133">Transmembrane helix</keyword>
<dbReference type="AlphaFoldDB" id="A0A8T2TI70"/>
<dbReference type="Proteomes" id="UP000825935">
    <property type="component" value="Chromosome 13"/>
</dbReference>
<feature type="transmembrane region" description="Helical" evidence="1">
    <location>
        <begin position="59"/>
        <end position="77"/>
    </location>
</feature>
<protein>
    <submittedName>
        <fullName evidence="2">Uncharacterized protein</fullName>
    </submittedName>
</protein>
<accession>A0A8T2TI70</accession>
<keyword evidence="1" id="KW-0812">Transmembrane</keyword>
<name>A0A8T2TI70_CERRI</name>
<evidence type="ECO:0000256" key="1">
    <source>
        <dbReference type="SAM" id="Phobius"/>
    </source>
</evidence>
<proteinExistence type="predicted"/>
<keyword evidence="1" id="KW-0472">Membrane</keyword>
<keyword evidence="3" id="KW-1185">Reference proteome</keyword>
<sequence length="156" mass="17016">MRRTSVIACLLMLSLTTVGLNVYNVFICRRAWKHYSSCADKSVAYLTLRRNAASHVRKYLTASIVCSGASIVTAGFFPPFPHMILGVLGQNTWQLVDVQPCGSATPSSLPHDIYHSLIVIWSTIALSIVLLLLSCQCGGKHRDPYIDMGSDGSDNA</sequence>
<organism evidence="2 3">
    <name type="scientific">Ceratopteris richardii</name>
    <name type="common">Triangle waterfern</name>
    <dbReference type="NCBI Taxonomy" id="49495"/>
    <lineage>
        <taxon>Eukaryota</taxon>
        <taxon>Viridiplantae</taxon>
        <taxon>Streptophyta</taxon>
        <taxon>Embryophyta</taxon>
        <taxon>Tracheophyta</taxon>
        <taxon>Polypodiopsida</taxon>
        <taxon>Polypodiidae</taxon>
        <taxon>Polypodiales</taxon>
        <taxon>Pteridineae</taxon>
        <taxon>Pteridaceae</taxon>
        <taxon>Parkerioideae</taxon>
        <taxon>Ceratopteris</taxon>
    </lineage>
</organism>
<dbReference type="EMBL" id="CM035418">
    <property type="protein sequence ID" value="KAH7420359.1"/>
    <property type="molecule type" value="Genomic_DNA"/>
</dbReference>